<comment type="caution">
    <text evidence="10">The sequence shown here is derived from an EMBL/GenBank/DDBJ whole genome shotgun (WGS) entry which is preliminary data.</text>
</comment>
<evidence type="ECO:0000313" key="11">
    <source>
        <dbReference type="Proteomes" id="UP000824072"/>
    </source>
</evidence>
<evidence type="ECO:0000256" key="7">
    <source>
        <dbReference type="ARBA" id="ARBA00023136"/>
    </source>
</evidence>
<feature type="transmembrane region" description="Helical" evidence="8">
    <location>
        <begin position="719"/>
        <end position="737"/>
    </location>
</feature>
<feature type="transmembrane region" description="Helical" evidence="8">
    <location>
        <begin position="749"/>
        <end position="766"/>
    </location>
</feature>
<dbReference type="GO" id="GO:0006493">
    <property type="term" value="P:protein O-linked glycosylation"/>
    <property type="evidence" value="ECO:0007669"/>
    <property type="project" value="InterPro"/>
</dbReference>
<evidence type="ECO:0000256" key="5">
    <source>
        <dbReference type="ARBA" id="ARBA00022692"/>
    </source>
</evidence>
<feature type="transmembrane region" description="Helical" evidence="8">
    <location>
        <begin position="668"/>
        <end position="689"/>
    </location>
</feature>
<protein>
    <submittedName>
        <fullName evidence="10">Glycosyltransferase family 39 protein</fullName>
    </submittedName>
</protein>
<dbReference type="GO" id="GO:0016763">
    <property type="term" value="F:pentosyltransferase activity"/>
    <property type="evidence" value="ECO:0007669"/>
    <property type="project" value="TreeGrafter"/>
</dbReference>
<feature type="non-terminal residue" evidence="10">
    <location>
        <position position="1"/>
    </location>
</feature>
<reference evidence="10" key="2">
    <citation type="journal article" date="2021" name="PeerJ">
        <title>Extensive microbial diversity within the chicken gut microbiome revealed by metagenomics and culture.</title>
        <authorList>
            <person name="Gilroy R."/>
            <person name="Ravi A."/>
            <person name="Getino M."/>
            <person name="Pursley I."/>
            <person name="Horton D.L."/>
            <person name="Alikhan N.F."/>
            <person name="Baker D."/>
            <person name="Gharbi K."/>
            <person name="Hall N."/>
            <person name="Watson M."/>
            <person name="Adriaenssens E.M."/>
            <person name="Foster-Nyarko E."/>
            <person name="Jarju S."/>
            <person name="Secka A."/>
            <person name="Antonio M."/>
            <person name="Oren A."/>
            <person name="Chaudhuri R.R."/>
            <person name="La Ragione R."/>
            <person name="Hildebrand F."/>
            <person name="Pallen M.J."/>
        </authorList>
    </citation>
    <scope>NUCLEOTIDE SEQUENCE</scope>
    <source>
        <strain evidence="10">ChiHcec3-11533</strain>
    </source>
</reference>
<evidence type="ECO:0000256" key="4">
    <source>
        <dbReference type="ARBA" id="ARBA00022679"/>
    </source>
</evidence>
<feature type="transmembrane region" description="Helical" evidence="8">
    <location>
        <begin position="284"/>
        <end position="300"/>
    </location>
</feature>
<comment type="subcellular location">
    <subcellularLocation>
        <location evidence="1">Cell membrane</location>
        <topology evidence="1">Multi-pass membrane protein</topology>
    </subcellularLocation>
</comment>
<evidence type="ECO:0000256" key="2">
    <source>
        <dbReference type="ARBA" id="ARBA00022475"/>
    </source>
</evidence>
<evidence type="ECO:0000256" key="3">
    <source>
        <dbReference type="ARBA" id="ARBA00022676"/>
    </source>
</evidence>
<evidence type="ECO:0000313" key="10">
    <source>
        <dbReference type="EMBL" id="HIU33512.1"/>
    </source>
</evidence>
<feature type="transmembrane region" description="Helical" evidence="8">
    <location>
        <begin position="84"/>
        <end position="104"/>
    </location>
</feature>
<feature type="transmembrane region" description="Helical" evidence="8">
    <location>
        <begin position="848"/>
        <end position="870"/>
    </location>
</feature>
<evidence type="ECO:0000256" key="8">
    <source>
        <dbReference type="SAM" id="Phobius"/>
    </source>
</evidence>
<reference evidence="10" key="1">
    <citation type="submission" date="2020-10" db="EMBL/GenBank/DDBJ databases">
        <authorList>
            <person name="Gilroy R."/>
        </authorList>
    </citation>
    <scope>NUCLEOTIDE SEQUENCE</scope>
    <source>
        <strain evidence="10">ChiHcec3-11533</strain>
    </source>
</reference>
<proteinExistence type="predicted"/>
<keyword evidence="4" id="KW-0808">Transferase</keyword>
<feature type="non-terminal residue" evidence="10">
    <location>
        <position position="937"/>
    </location>
</feature>
<feature type="transmembrane region" description="Helical" evidence="8">
    <location>
        <begin position="184"/>
        <end position="206"/>
    </location>
</feature>
<evidence type="ECO:0000259" key="9">
    <source>
        <dbReference type="Pfam" id="PF02366"/>
    </source>
</evidence>
<dbReference type="Gene3D" id="2.60.120.260">
    <property type="entry name" value="Galactose-binding domain-like"/>
    <property type="match status" value="1"/>
</dbReference>
<gene>
    <name evidence="10" type="ORF">IAB02_03030</name>
</gene>
<feature type="transmembrane region" description="Helical" evidence="8">
    <location>
        <begin position="146"/>
        <end position="164"/>
    </location>
</feature>
<feature type="domain" description="ArnT-like N-terminal" evidence="9">
    <location>
        <begin position="636"/>
        <end position="807"/>
    </location>
</feature>
<dbReference type="InterPro" id="IPR003342">
    <property type="entry name" value="ArnT-like_N"/>
</dbReference>
<feature type="transmembrane region" description="Helical" evidence="8">
    <location>
        <begin position="54"/>
        <end position="72"/>
    </location>
</feature>
<dbReference type="PANTHER" id="PTHR33908">
    <property type="entry name" value="MANNOSYLTRANSFERASE YKCB-RELATED"/>
    <property type="match status" value="1"/>
</dbReference>
<keyword evidence="7 8" id="KW-0472">Membrane</keyword>
<dbReference type="GO" id="GO:0009103">
    <property type="term" value="P:lipopolysaccharide biosynthetic process"/>
    <property type="evidence" value="ECO:0007669"/>
    <property type="project" value="UniProtKB-ARBA"/>
</dbReference>
<dbReference type="Proteomes" id="UP000824072">
    <property type="component" value="Unassembled WGS sequence"/>
</dbReference>
<sequence length="937" mass="104942">FEGWSERIFSVGPGNFYSEDYFCDYPPGYMLLLWPIALLRSMFGIGVDSTAHVVLIKLIPILFDLAGAMLAYRFAKKRLGERSAFFLGLFFLFNPAIFVDSAAWGQIDTVFTLFIVLSALAACERRYLISLPLFAAAMLIKPQAMLFAPLGLAAVAVSIATVELPSTKKPEKRRFYLHEQHFSLLLKALGGIGAALILMYLVALPFSDGGIFGPVKLLWERYTTAVSGYKNITINSLNLYQLLDKNWVDLDQVPALTTLAWTLFVLSYLYSIFLLCFSRDRYKVFLTGGLLITLIFAFGPMMHERYLFPAILLLTLAYAECRDKRIMWSLIALSATLFLNEVLVLQGALDSATTAQYGHLQSSERWANALLSLVNVLNALWLSCASWDICIRKKTWVLQPSQSSPLPAPDYRLGLKRLDALLIAAVTVIYSVVAFVNLGTTSAPQTSWVSSAAGQQAVFDLGEERTFRMTYYGGINRNAFTVEISSDGETWSDAYTALYDAGQIFRWLWFSPSAEDLTVSADTLGTIGELTLPENPARGSGDSSAAAVPEMALSSLADEYPFQTARYVRITVPEENYVLSEVGFLDENGEVYPIVSVTGDAGVELLADEQNTVPPYPSYYNSTYFDEIYHARTAYEHLHGLETYEWTHPPLGKVLMMLGIKMFGMTPFGWRFMGTVMGVLMLPMMYLLVKQLTKKSNLAFIAMFLFAVDSMHFTQTRIATIDSYAVFFIMVMYFFMFRFCQMRWKRDGFAKSLIPLGLSGLFMGIAWATKWIGIYGSAGLIVLFFWAIYQNFRDFRSENRLWTWHIAPFLLTWAGLGMLLAALAGFVMGEAGYLNGQVSGLLRILQNSYQNAIALIVLGAIFIAAGIGLLVQADKAGFWKRLSITSVFCVAMFILVPLVIYYFSYYWHMQYEGGLTLKGVVSLQKRIFEYHSGLGGD</sequence>
<keyword evidence="5 8" id="KW-0812">Transmembrane</keyword>
<feature type="transmembrane region" description="Helical" evidence="8">
    <location>
        <begin position="696"/>
        <end position="713"/>
    </location>
</feature>
<evidence type="ECO:0000256" key="6">
    <source>
        <dbReference type="ARBA" id="ARBA00022989"/>
    </source>
</evidence>
<feature type="transmembrane region" description="Helical" evidence="8">
    <location>
        <begin position="882"/>
        <end position="903"/>
    </location>
</feature>
<dbReference type="InterPro" id="IPR050297">
    <property type="entry name" value="LipidA_mod_glycosyltrf_83"/>
</dbReference>
<feature type="transmembrane region" description="Helical" evidence="8">
    <location>
        <begin position="801"/>
        <end position="828"/>
    </location>
</feature>
<accession>A0A9D1IA74</accession>
<feature type="transmembrane region" description="Helical" evidence="8">
    <location>
        <begin position="328"/>
        <end position="349"/>
    </location>
</feature>
<feature type="transmembrane region" description="Helical" evidence="8">
    <location>
        <begin position="772"/>
        <end position="789"/>
    </location>
</feature>
<dbReference type="PANTHER" id="PTHR33908:SF11">
    <property type="entry name" value="MEMBRANE PROTEIN"/>
    <property type="match status" value="1"/>
</dbReference>
<keyword evidence="2" id="KW-1003">Cell membrane</keyword>
<feature type="transmembrane region" description="Helical" evidence="8">
    <location>
        <begin position="255"/>
        <end position="277"/>
    </location>
</feature>
<dbReference type="Pfam" id="PF02366">
    <property type="entry name" value="PMT"/>
    <property type="match status" value="1"/>
</dbReference>
<dbReference type="AlphaFoldDB" id="A0A9D1IA74"/>
<organism evidence="10 11">
    <name type="scientific">Candidatus Pullichristensenella excrementigallinarum</name>
    <dbReference type="NCBI Taxonomy" id="2840907"/>
    <lineage>
        <taxon>Bacteria</taxon>
        <taxon>Bacillati</taxon>
        <taxon>Bacillota</taxon>
        <taxon>Clostridia</taxon>
        <taxon>Candidatus Pullichristensenella</taxon>
    </lineage>
</organism>
<feature type="transmembrane region" description="Helical" evidence="8">
    <location>
        <begin position="420"/>
        <end position="440"/>
    </location>
</feature>
<keyword evidence="3" id="KW-0328">Glycosyltransferase</keyword>
<dbReference type="GO" id="GO:0005886">
    <property type="term" value="C:plasma membrane"/>
    <property type="evidence" value="ECO:0007669"/>
    <property type="project" value="UniProtKB-SubCell"/>
</dbReference>
<dbReference type="GO" id="GO:0000030">
    <property type="term" value="F:mannosyltransferase activity"/>
    <property type="evidence" value="ECO:0007669"/>
    <property type="project" value="InterPro"/>
</dbReference>
<dbReference type="EMBL" id="DVMU01000067">
    <property type="protein sequence ID" value="HIU33512.1"/>
    <property type="molecule type" value="Genomic_DNA"/>
</dbReference>
<evidence type="ECO:0000256" key="1">
    <source>
        <dbReference type="ARBA" id="ARBA00004651"/>
    </source>
</evidence>
<keyword evidence="6 8" id="KW-1133">Transmembrane helix</keyword>
<name>A0A9D1IA74_9FIRM</name>